<sequence>MFHRILQEKQKIFFLSSVDKIKLVDASVALDIIRLFTMANEICPFRSCNISRTTMRMNCSASASTLYNYTITVNGRLLARGGQPDADGGCNLLKFDWSATTADQQSHKYLTFRSNNIYNKKLMRVSVYMFARINQISIVGWSKQQTRYELFRHTSVSNNFKIECSSAGFFLRKHKKIINDEFIPHSTSTQSMKHLDQSRGEQ</sequence>
<accession>A0A6G0U1K2</accession>
<evidence type="ECO:0000313" key="1">
    <source>
        <dbReference type="EMBL" id="KAE9541754.1"/>
    </source>
</evidence>
<organism evidence="1 2">
    <name type="scientific">Aphis glycines</name>
    <name type="common">Soybean aphid</name>
    <dbReference type="NCBI Taxonomy" id="307491"/>
    <lineage>
        <taxon>Eukaryota</taxon>
        <taxon>Metazoa</taxon>
        <taxon>Ecdysozoa</taxon>
        <taxon>Arthropoda</taxon>
        <taxon>Hexapoda</taxon>
        <taxon>Insecta</taxon>
        <taxon>Pterygota</taxon>
        <taxon>Neoptera</taxon>
        <taxon>Paraneoptera</taxon>
        <taxon>Hemiptera</taxon>
        <taxon>Sternorrhyncha</taxon>
        <taxon>Aphidomorpha</taxon>
        <taxon>Aphidoidea</taxon>
        <taxon>Aphididae</taxon>
        <taxon>Aphidini</taxon>
        <taxon>Aphis</taxon>
        <taxon>Aphis</taxon>
    </lineage>
</organism>
<dbReference type="AlphaFoldDB" id="A0A6G0U1K2"/>
<gene>
    <name evidence="1" type="ORF">AGLY_003745</name>
</gene>
<comment type="caution">
    <text evidence="1">The sequence shown here is derived from an EMBL/GenBank/DDBJ whole genome shotgun (WGS) entry which is preliminary data.</text>
</comment>
<keyword evidence="2" id="KW-1185">Reference proteome</keyword>
<proteinExistence type="predicted"/>
<protein>
    <submittedName>
        <fullName evidence="1">Uncharacterized protein</fullName>
    </submittedName>
</protein>
<dbReference type="EMBL" id="VYZN01000012">
    <property type="protein sequence ID" value="KAE9541754.1"/>
    <property type="molecule type" value="Genomic_DNA"/>
</dbReference>
<name>A0A6G0U1K2_APHGL</name>
<dbReference type="OrthoDB" id="10519157at2759"/>
<dbReference type="Proteomes" id="UP000475862">
    <property type="component" value="Unassembled WGS sequence"/>
</dbReference>
<evidence type="ECO:0000313" key="2">
    <source>
        <dbReference type="Proteomes" id="UP000475862"/>
    </source>
</evidence>
<reference evidence="1 2" key="1">
    <citation type="submission" date="2019-08" db="EMBL/GenBank/DDBJ databases">
        <title>The genome of the soybean aphid Biotype 1, its phylome, world population structure and adaptation to the North American continent.</title>
        <authorList>
            <person name="Giordano R."/>
            <person name="Donthu R.K."/>
            <person name="Hernandez A.G."/>
            <person name="Wright C.L."/>
            <person name="Zimin A.V."/>
        </authorList>
    </citation>
    <scope>NUCLEOTIDE SEQUENCE [LARGE SCALE GENOMIC DNA]</scope>
    <source>
        <tissue evidence="1">Whole aphids</tissue>
    </source>
</reference>